<keyword evidence="2" id="KW-0560">Oxidoreductase</keyword>
<dbReference type="STRING" id="1782.AWC18_13600"/>
<dbReference type="NCBIfam" id="NF005559">
    <property type="entry name" value="PRK07231.1"/>
    <property type="match status" value="1"/>
</dbReference>
<reference evidence="4 5" key="1">
    <citation type="submission" date="2016-01" db="EMBL/GenBank/DDBJ databases">
        <title>The new phylogeny of the genus Mycobacterium.</title>
        <authorList>
            <person name="Tarcisio F."/>
            <person name="Conor M."/>
            <person name="Antonella G."/>
            <person name="Elisabetta G."/>
            <person name="Giulia F.S."/>
            <person name="Sara T."/>
            <person name="Anna F."/>
            <person name="Clotilde B."/>
            <person name="Roberto B."/>
            <person name="Veronica D.S."/>
            <person name="Fabio R."/>
            <person name="Monica P."/>
            <person name="Olivier J."/>
            <person name="Enrico T."/>
            <person name="Nicola S."/>
        </authorList>
    </citation>
    <scope>NUCLEOTIDE SEQUENCE [LARGE SCALE GENOMIC DNA]</scope>
    <source>
        <strain evidence="4 5">DSM 44164</strain>
    </source>
</reference>
<dbReference type="SUPFAM" id="SSF51735">
    <property type="entry name" value="NAD(P)-binding Rossmann-fold domains"/>
    <property type="match status" value="1"/>
</dbReference>
<dbReference type="Gene3D" id="3.40.50.720">
    <property type="entry name" value="NAD(P)-binding Rossmann-like Domain"/>
    <property type="match status" value="1"/>
</dbReference>
<comment type="similarity">
    <text evidence="1">Belongs to the short-chain dehydrogenases/reductases (SDR) family.</text>
</comment>
<dbReference type="SMART" id="SM00822">
    <property type="entry name" value="PKS_KR"/>
    <property type="match status" value="1"/>
</dbReference>
<dbReference type="FunFam" id="3.40.50.720:FF:000084">
    <property type="entry name" value="Short-chain dehydrogenase reductase"/>
    <property type="match status" value="1"/>
</dbReference>
<evidence type="ECO:0000256" key="2">
    <source>
        <dbReference type="ARBA" id="ARBA00023002"/>
    </source>
</evidence>
<dbReference type="AlphaFoldDB" id="A0A1X1Z976"/>
<dbReference type="PRINTS" id="PR00080">
    <property type="entry name" value="SDRFAMILY"/>
</dbReference>
<dbReference type="CDD" id="cd05233">
    <property type="entry name" value="SDR_c"/>
    <property type="match status" value="1"/>
</dbReference>
<dbReference type="GO" id="GO:0016491">
    <property type="term" value="F:oxidoreductase activity"/>
    <property type="evidence" value="ECO:0007669"/>
    <property type="project" value="UniProtKB-KW"/>
</dbReference>
<feature type="domain" description="Ketoreductase" evidence="3">
    <location>
        <begin position="5"/>
        <end position="173"/>
    </location>
</feature>
<gene>
    <name evidence="4" type="ORF">AWC18_13600</name>
</gene>
<dbReference type="PROSITE" id="PS00061">
    <property type="entry name" value="ADH_SHORT"/>
    <property type="match status" value="1"/>
</dbReference>
<comment type="caution">
    <text evidence="4">The sequence shown here is derived from an EMBL/GenBank/DDBJ whole genome shotgun (WGS) entry which is preliminary data.</text>
</comment>
<protein>
    <submittedName>
        <fullName evidence="4">Oxidoreductase</fullName>
    </submittedName>
</protein>
<dbReference type="InterPro" id="IPR036291">
    <property type="entry name" value="NAD(P)-bd_dom_sf"/>
</dbReference>
<evidence type="ECO:0000259" key="3">
    <source>
        <dbReference type="SMART" id="SM00822"/>
    </source>
</evidence>
<dbReference type="Pfam" id="PF13561">
    <property type="entry name" value="adh_short_C2"/>
    <property type="match status" value="1"/>
</dbReference>
<name>A0A1X1Z976_MYCNO</name>
<evidence type="ECO:0000256" key="1">
    <source>
        <dbReference type="ARBA" id="ARBA00006484"/>
    </source>
</evidence>
<keyword evidence="5" id="KW-1185">Reference proteome</keyword>
<proteinExistence type="inferred from homology"/>
<dbReference type="PRINTS" id="PR00081">
    <property type="entry name" value="GDHRDH"/>
</dbReference>
<organism evidence="4 5">
    <name type="scientific">Mycolicibacter nonchromogenicus</name>
    <name type="common">Mycobacterium nonchromogenicum</name>
    <dbReference type="NCBI Taxonomy" id="1782"/>
    <lineage>
        <taxon>Bacteria</taxon>
        <taxon>Bacillati</taxon>
        <taxon>Actinomycetota</taxon>
        <taxon>Actinomycetes</taxon>
        <taxon>Mycobacteriales</taxon>
        <taxon>Mycobacteriaceae</taxon>
        <taxon>Mycolicibacter</taxon>
    </lineage>
</organism>
<sequence length="243" mass="25433">MSPPRVALVTGAARGQGWAIAQRLRADGFAVAACDINDAELNAAVTARADDALIGVRLDVTRPEQWEAAVATTVERFGALTALINNAGALHRAAIADETPEDFEKAWRVNCLGPFLGIQAALEQLRRHDGAAIVNTCSTGAIRPFPQHSAYGSSKWALRGLTQTVAAELVSAGIRVNAVFPGPIATPMLDDVTQQRLAAVSATGRLGRPVEVADAVAFLVSEAASFITGAELVVDGGQCLQIR</sequence>
<dbReference type="Proteomes" id="UP000193108">
    <property type="component" value="Unassembled WGS sequence"/>
</dbReference>
<dbReference type="EMBL" id="LQPI01000048">
    <property type="protein sequence ID" value="ORW19876.1"/>
    <property type="molecule type" value="Genomic_DNA"/>
</dbReference>
<accession>A0A1X1Z976</accession>
<dbReference type="InterPro" id="IPR002347">
    <property type="entry name" value="SDR_fam"/>
</dbReference>
<dbReference type="InterPro" id="IPR057326">
    <property type="entry name" value="KR_dom"/>
</dbReference>
<dbReference type="RefSeq" id="WP_085139055.1">
    <property type="nucleotide sequence ID" value="NZ_LQPI01000048.1"/>
</dbReference>
<evidence type="ECO:0000313" key="5">
    <source>
        <dbReference type="Proteomes" id="UP000193108"/>
    </source>
</evidence>
<dbReference type="InterPro" id="IPR020904">
    <property type="entry name" value="Sc_DH/Rdtase_CS"/>
</dbReference>
<evidence type="ECO:0000313" key="4">
    <source>
        <dbReference type="EMBL" id="ORW19876.1"/>
    </source>
</evidence>
<dbReference type="PANTHER" id="PTHR43639">
    <property type="entry name" value="OXIDOREDUCTASE, SHORT-CHAIN DEHYDROGENASE/REDUCTASE FAMILY (AFU_ORTHOLOGUE AFUA_5G02870)"/>
    <property type="match status" value="1"/>
</dbReference>
<dbReference type="PANTHER" id="PTHR43639:SF1">
    <property type="entry name" value="SHORT-CHAIN DEHYDROGENASE_REDUCTASE FAMILY PROTEIN"/>
    <property type="match status" value="1"/>
</dbReference>